<evidence type="ECO:0000256" key="3">
    <source>
        <dbReference type="SAM" id="Phobius"/>
    </source>
</evidence>
<dbReference type="InterPro" id="IPR003829">
    <property type="entry name" value="Pirin_N_dom"/>
</dbReference>
<feature type="domain" description="Pirin C-terminal" evidence="5">
    <location>
        <begin position="253"/>
        <end position="349"/>
    </location>
</feature>
<evidence type="ECO:0000313" key="7">
    <source>
        <dbReference type="Proteomes" id="UP000095728"/>
    </source>
</evidence>
<gene>
    <name evidence="6" type="ORF">AWRI3579_g1815</name>
</gene>
<protein>
    <submittedName>
        <fullName evidence="6">Pirin-like protein</fullName>
    </submittedName>
</protein>
<evidence type="ECO:0000259" key="4">
    <source>
        <dbReference type="Pfam" id="PF02678"/>
    </source>
</evidence>
<dbReference type="InParanoid" id="A0A1E5REM1"/>
<reference evidence="7" key="1">
    <citation type="journal article" date="2016" name="Genome Announc.">
        <title>Genome sequences of three species of Hanseniaspora isolated from spontaneous wine fermentations.</title>
        <authorList>
            <person name="Sternes P.R."/>
            <person name="Lee D."/>
            <person name="Kutyna D.R."/>
            <person name="Borneman A.R."/>
        </authorList>
    </citation>
    <scope>NUCLEOTIDE SEQUENCE [LARGE SCALE GENOMIC DNA]</scope>
    <source>
        <strain evidence="7">AWRI3579</strain>
    </source>
</reference>
<organism evidence="6 7">
    <name type="scientific">Hanseniaspora osmophila</name>
    <dbReference type="NCBI Taxonomy" id="56408"/>
    <lineage>
        <taxon>Eukaryota</taxon>
        <taxon>Fungi</taxon>
        <taxon>Dikarya</taxon>
        <taxon>Ascomycota</taxon>
        <taxon>Saccharomycotina</taxon>
        <taxon>Saccharomycetes</taxon>
        <taxon>Saccharomycodales</taxon>
        <taxon>Saccharomycodaceae</taxon>
        <taxon>Hanseniaspora</taxon>
    </lineage>
</organism>
<evidence type="ECO:0000256" key="2">
    <source>
        <dbReference type="RuleBase" id="RU003457"/>
    </source>
</evidence>
<dbReference type="EMBL" id="LPNM01000007">
    <property type="protein sequence ID" value="OEJ85340.1"/>
    <property type="molecule type" value="Genomic_DNA"/>
</dbReference>
<comment type="similarity">
    <text evidence="1 2">Belongs to the pirin family.</text>
</comment>
<evidence type="ECO:0000256" key="1">
    <source>
        <dbReference type="ARBA" id="ARBA00008416"/>
    </source>
</evidence>
<sequence>MEQKSVETGKHNLDRRHPFSFVLSSSFISFVIYLLSGILITYIAFHFQETKNQNKQQLQQVKQIDQLQPQQTSMTRSVLKSFLAIEQSEGVGAKVRRSIGTGQMRNFLPFLMLDHFNVQPPAGFPDHPHHGQETITYITEGMMAHEDFTGSKGVLRPGDLQFMTAGKGIVHSEIPVDSGDGKSAIGLQLWVDLPENLKNCEPRYRDLRKEEIPEANPSDFLKIKVISGKSYGVESLQDLAYTPVHFYHFQTSKKGTVFEQYMPTDFNSFIYILKGSITINDKLYPQYSSIFFNTDSDIVKGASASEITEFAIIGGQILDQPVVQYGPFVETSKSKILEVIQNYQQGKNGFEKAPHWRSSISDGIEKKRANEFLEKDGLLE</sequence>
<dbReference type="SUPFAM" id="SSF51182">
    <property type="entry name" value="RmlC-like cupins"/>
    <property type="match status" value="1"/>
</dbReference>
<dbReference type="PANTHER" id="PTHR13903">
    <property type="entry name" value="PIRIN-RELATED"/>
    <property type="match status" value="1"/>
</dbReference>
<keyword evidence="3" id="KW-0812">Transmembrane</keyword>
<keyword evidence="3" id="KW-1133">Transmembrane helix</keyword>
<dbReference type="OrthoDB" id="198735at2759"/>
<evidence type="ECO:0000313" key="6">
    <source>
        <dbReference type="EMBL" id="OEJ85340.1"/>
    </source>
</evidence>
<dbReference type="Pfam" id="PF05726">
    <property type="entry name" value="Pirin_C"/>
    <property type="match status" value="1"/>
</dbReference>
<dbReference type="InterPro" id="IPR012093">
    <property type="entry name" value="Pirin"/>
</dbReference>
<dbReference type="CDD" id="cd02247">
    <property type="entry name" value="cupin_pirin_C"/>
    <property type="match status" value="1"/>
</dbReference>
<keyword evidence="7" id="KW-1185">Reference proteome</keyword>
<name>A0A1E5REM1_9ASCO</name>
<dbReference type="InterPro" id="IPR014710">
    <property type="entry name" value="RmlC-like_jellyroll"/>
</dbReference>
<dbReference type="CDD" id="cd02909">
    <property type="entry name" value="cupin_pirin_N"/>
    <property type="match status" value="1"/>
</dbReference>
<dbReference type="InterPro" id="IPR008778">
    <property type="entry name" value="Pirin_C_dom"/>
</dbReference>
<dbReference type="PANTHER" id="PTHR13903:SF8">
    <property type="entry name" value="PIRIN"/>
    <property type="match status" value="1"/>
</dbReference>
<dbReference type="Gene3D" id="2.60.120.10">
    <property type="entry name" value="Jelly Rolls"/>
    <property type="match status" value="2"/>
</dbReference>
<comment type="caution">
    <text evidence="6">The sequence shown here is derived from an EMBL/GenBank/DDBJ whole genome shotgun (WGS) entry which is preliminary data.</text>
</comment>
<feature type="transmembrane region" description="Helical" evidence="3">
    <location>
        <begin position="21"/>
        <end position="45"/>
    </location>
</feature>
<dbReference type="Pfam" id="PF02678">
    <property type="entry name" value="Pirin"/>
    <property type="match status" value="1"/>
</dbReference>
<dbReference type="AlphaFoldDB" id="A0A1E5REM1"/>
<proteinExistence type="inferred from homology"/>
<dbReference type="Proteomes" id="UP000095728">
    <property type="component" value="Unassembled WGS sequence"/>
</dbReference>
<evidence type="ECO:0000259" key="5">
    <source>
        <dbReference type="Pfam" id="PF05726"/>
    </source>
</evidence>
<dbReference type="InterPro" id="IPR011051">
    <property type="entry name" value="RmlC_Cupin_sf"/>
</dbReference>
<keyword evidence="3" id="KW-0472">Membrane</keyword>
<accession>A0A1E5REM1</accession>
<feature type="domain" description="Pirin N-terminal" evidence="4">
    <location>
        <begin position="93"/>
        <end position="191"/>
    </location>
</feature>